<reference evidence="2 3" key="1">
    <citation type="journal article" date="2022" name="Syst. Appl. Microbiol.">
        <title>Natronocalculus amylovorans gen. nov., sp. nov., and Natranaeroarchaeum aerophilus sp. nov., dominant culturable amylolytic natronoarchaea from hypersaline soda lakes in southwestern Siberia.</title>
        <authorList>
            <person name="Sorokin D.Y."/>
            <person name="Elcheninov A.G."/>
            <person name="Khizhniak T.V."/>
            <person name="Koenen M."/>
            <person name="Bale N.J."/>
            <person name="Damste J.S.S."/>
            <person name="Kublanov I.V."/>
        </authorList>
    </citation>
    <scope>NUCLEOTIDE SEQUENCE [LARGE SCALE GENOMIC DNA]</scope>
    <source>
        <strain evidence="2 3">AArc-St1-1</strain>
    </source>
</reference>
<gene>
    <name evidence="2" type="ORF">AArcSt11_13510</name>
</gene>
<dbReference type="InterPro" id="IPR052019">
    <property type="entry name" value="F420H2_bilvrd_red/Heme_oxyg"/>
</dbReference>
<protein>
    <submittedName>
        <fullName evidence="2">Pyridoxamine 5'-phosphate oxidase family protein</fullName>
    </submittedName>
</protein>
<dbReference type="InterPro" id="IPR012349">
    <property type="entry name" value="Split_barrel_FMN-bd"/>
</dbReference>
<dbReference type="AlphaFoldDB" id="A0AAE3FTC0"/>
<comment type="caution">
    <text evidence="2">The sequence shown here is derived from an EMBL/GenBank/DDBJ whole genome shotgun (WGS) entry which is preliminary data.</text>
</comment>
<sequence length="157" mass="17686">MADTPFSVRGSLSPEAVEEFLHSTAVPVRLSCHRPSGDLWMLSLWFRYRDGALECATAASSDVVRFLRQDDAVAFEVSTNEPPYRGVRGNGVARIDADEDKVLLRALIERYLGNTESSLARNLLSEDRNEVRIRIEPETVYGWDYSERMADASKNES</sequence>
<evidence type="ECO:0000313" key="3">
    <source>
        <dbReference type="Proteomes" id="UP001202674"/>
    </source>
</evidence>
<keyword evidence="3" id="KW-1185">Reference proteome</keyword>
<dbReference type="GO" id="GO:0070967">
    <property type="term" value="F:coenzyme F420 binding"/>
    <property type="evidence" value="ECO:0007669"/>
    <property type="project" value="TreeGrafter"/>
</dbReference>
<accession>A0AAE3FTC0</accession>
<evidence type="ECO:0000256" key="1">
    <source>
        <dbReference type="ARBA" id="ARBA00023002"/>
    </source>
</evidence>
<dbReference type="Gene3D" id="2.30.110.10">
    <property type="entry name" value="Electron Transport, Fmn-binding Protein, Chain A"/>
    <property type="match status" value="1"/>
</dbReference>
<dbReference type="Proteomes" id="UP001202674">
    <property type="component" value="Unassembled WGS sequence"/>
</dbReference>
<name>A0AAE3FTC0_9EURY</name>
<proteinExistence type="predicted"/>
<dbReference type="GO" id="GO:0016627">
    <property type="term" value="F:oxidoreductase activity, acting on the CH-CH group of donors"/>
    <property type="evidence" value="ECO:0007669"/>
    <property type="project" value="TreeGrafter"/>
</dbReference>
<evidence type="ECO:0000313" key="2">
    <source>
        <dbReference type="EMBL" id="MCL9814670.1"/>
    </source>
</evidence>
<dbReference type="SUPFAM" id="SSF50475">
    <property type="entry name" value="FMN-binding split barrel"/>
    <property type="match status" value="1"/>
</dbReference>
<dbReference type="PANTHER" id="PTHR35176:SF6">
    <property type="entry name" value="HEME OXYGENASE HI_0854-RELATED"/>
    <property type="match status" value="1"/>
</dbReference>
<dbReference type="PANTHER" id="PTHR35176">
    <property type="entry name" value="HEME OXYGENASE HI_0854-RELATED"/>
    <property type="match status" value="1"/>
</dbReference>
<dbReference type="GO" id="GO:0005829">
    <property type="term" value="C:cytosol"/>
    <property type="evidence" value="ECO:0007669"/>
    <property type="project" value="TreeGrafter"/>
</dbReference>
<organism evidence="2 3">
    <name type="scientific">Natranaeroarchaeum aerophilus</name>
    <dbReference type="NCBI Taxonomy" id="2917711"/>
    <lineage>
        <taxon>Archaea</taxon>
        <taxon>Methanobacteriati</taxon>
        <taxon>Methanobacteriota</taxon>
        <taxon>Stenosarchaea group</taxon>
        <taxon>Halobacteria</taxon>
        <taxon>Halobacteriales</taxon>
        <taxon>Natronoarchaeaceae</taxon>
        <taxon>Natranaeroarchaeum</taxon>
    </lineage>
</organism>
<dbReference type="EMBL" id="JAKRVY010000008">
    <property type="protein sequence ID" value="MCL9814670.1"/>
    <property type="molecule type" value="Genomic_DNA"/>
</dbReference>
<keyword evidence="1" id="KW-0560">Oxidoreductase</keyword>